<evidence type="ECO:0000256" key="1">
    <source>
        <dbReference type="HAMAP-Rule" id="MF_00612"/>
    </source>
</evidence>
<accession>A0ABS6Z5H1</accession>
<evidence type="ECO:0000313" key="4">
    <source>
        <dbReference type="Proteomes" id="UP000812013"/>
    </source>
</evidence>
<sequence length="141" mass="15799">MRRAEPSPMPTPATPCPCGLPASYADCCGRFHSGAQQAPTAELLMRSRFSAFALGDTAYLLRSWHSSTRPAHLDLDPEQRWERLEILGTERGGMFETEGSVEFRAHYREGRHRGSLREHSSFTREGGAWVYVGPLCPVDFD</sequence>
<evidence type="ECO:0000259" key="2">
    <source>
        <dbReference type="Pfam" id="PF17775"/>
    </source>
</evidence>
<dbReference type="EMBL" id="WTFF01000084">
    <property type="protein sequence ID" value="MBW5483028.1"/>
    <property type="molecule type" value="Genomic_DNA"/>
</dbReference>
<proteinExistence type="inferred from homology"/>
<dbReference type="HAMAP" id="MF_00612">
    <property type="entry name" value="UPF0225"/>
    <property type="match status" value="1"/>
</dbReference>
<gene>
    <name evidence="3" type="ORF">GPJ59_14335</name>
</gene>
<dbReference type="InterPro" id="IPR032710">
    <property type="entry name" value="NTF2-like_dom_sf"/>
</dbReference>
<dbReference type="Gene3D" id="3.10.450.50">
    <property type="match status" value="1"/>
</dbReference>
<dbReference type="SUPFAM" id="SSF54427">
    <property type="entry name" value="NTF2-like"/>
    <property type="match status" value="1"/>
</dbReference>
<dbReference type="Proteomes" id="UP000812013">
    <property type="component" value="Unassembled WGS sequence"/>
</dbReference>
<dbReference type="InterPro" id="IPR048469">
    <property type="entry name" value="YchJ-like_M"/>
</dbReference>
<keyword evidence="4" id="KW-1185">Reference proteome</keyword>
<evidence type="ECO:0000313" key="3">
    <source>
        <dbReference type="EMBL" id="MBW5483028.1"/>
    </source>
</evidence>
<dbReference type="Pfam" id="PF17775">
    <property type="entry name" value="YchJ_M-like"/>
    <property type="match status" value="1"/>
</dbReference>
<organism evidence="3 4">
    <name type="scientific">Streptomyces bambusae</name>
    <dbReference type="NCBI Taxonomy" id="1550616"/>
    <lineage>
        <taxon>Bacteria</taxon>
        <taxon>Bacillati</taxon>
        <taxon>Actinomycetota</taxon>
        <taxon>Actinomycetes</taxon>
        <taxon>Kitasatosporales</taxon>
        <taxon>Streptomycetaceae</taxon>
        <taxon>Streptomyces</taxon>
    </lineage>
</organism>
<comment type="similarity">
    <text evidence="1">Belongs to the UPF0225 family.</text>
</comment>
<reference evidence="3 4" key="1">
    <citation type="submission" date="2019-12" db="EMBL/GenBank/DDBJ databases">
        <title>Genome sequence of Streptomyces bambusae.</title>
        <authorList>
            <person name="Bansal K."/>
            <person name="Choksket S."/>
            <person name="Korpole S."/>
            <person name="Patil P.B."/>
        </authorList>
    </citation>
    <scope>NUCLEOTIDE SEQUENCE [LARGE SCALE GENOMIC DNA]</scope>
    <source>
        <strain evidence="3 4">SK60</strain>
    </source>
</reference>
<comment type="caution">
    <text evidence="3">The sequence shown here is derived from an EMBL/GenBank/DDBJ whole genome shotgun (WGS) entry which is preliminary data.</text>
</comment>
<name>A0ABS6Z5H1_9ACTN</name>
<feature type="domain" description="YchJ-like middle NTF2-like" evidence="2">
    <location>
        <begin position="40"/>
        <end position="132"/>
    </location>
</feature>
<protein>
    <recommendedName>
        <fullName evidence="1">UPF0225 protein GPJ59_14335</fullName>
    </recommendedName>
</protein>
<dbReference type="InterPro" id="IPR023006">
    <property type="entry name" value="YchJ-like"/>
</dbReference>